<protein>
    <submittedName>
        <fullName evidence="2">Uncharacterized protein</fullName>
    </submittedName>
</protein>
<reference evidence="2 3" key="1">
    <citation type="submission" date="2020-02" db="EMBL/GenBank/DDBJ databases">
        <title>Draft genome sequence of Haematococcus lacustris strain NIES-144.</title>
        <authorList>
            <person name="Morimoto D."/>
            <person name="Nakagawa S."/>
            <person name="Yoshida T."/>
            <person name="Sawayama S."/>
        </authorList>
    </citation>
    <scope>NUCLEOTIDE SEQUENCE [LARGE SCALE GENOMIC DNA]</scope>
    <source>
        <strain evidence="2 3">NIES-144</strain>
    </source>
</reference>
<organism evidence="2 3">
    <name type="scientific">Haematococcus lacustris</name>
    <name type="common">Green alga</name>
    <name type="synonym">Haematococcus pluvialis</name>
    <dbReference type="NCBI Taxonomy" id="44745"/>
    <lineage>
        <taxon>Eukaryota</taxon>
        <taxon>Viridiplantae</taxon>
        <taxon>Chlorophyta</taxon>
        <taxon>core chlorophytes</taxon>
        <taxon>Chlorophyceae</taxon>
        <taxon>CS clade</taxon>
        <taxon>Chlamydomonadales</taxon>
        <taxon>Haematococcaceae</taxon>
        <taxon>Haematococcus</taxon>
    </lineage>
</organism>
<evidence type="ECO:0000256" key="1">
    <source>
        <dbReference type="SAM" id="MobiDB-lite"/>
    </source>
</evidence>
<proteinExistence type="predicted"/>
<gene>
    <name evidence="2" type="ORF">HaLaN_24566</name>
</gene>
<dbReference type="Proteomes" id="UP000485058">
    <property type="component" value="Unassembled WGS sequence"/>
</dbReference>
<evidence type="ECO:0000313" key="2">
    <source>
        <dbReference type="EMBL" id="GFH26420.1"/>
    </source>
</evidence>
<accession>A0A699ZYT8</accession>
<evidence type="ECO:0000313" key="3">
    <source>
        <dbReference type="Proteomes" id="UP000485058"/>
    </source>
</evidence>
<sequence>MLYQYRLGLEAAHGAAGTRAELADTLPGVAPFTPAAPQARSHEAGLHCDTAAAGSSLHGSLRQALAGPRAQTAPSGSSREQMRQHQSLAHQQGRK</sequence>
<dbReference type="EMBL" id="BLLF01003123">
    <property type="protein sequence ID" value="GFH26420.1"/>
    <property type="molecule type" value="Genomic_DNA"/>
</dbReference>
<comment type="caution">
    <text evidence="2">The sequence shown here is derived from an EMBL/GenBank/DDBJ whole genome shotgun (WGS) entry which is preliminary data.</text>
</comment>
<feature type="non-terminal residue" evidence="2">
    <location>
        <position position="95"/>
    </location>
</feature>
<name>A0A699ZYT8_HAELA</name>
<feature type="region of interest" description="Disordered" evidence="1">
    <location>
        <begin position="55"/>
        <end position="95"/>
    </location>
</feature>
<feature type="compositionally biased region" description="Polar residues" evidence="1">
    <location>
        <begin position="72"/>
        <end position="95"/>
    </location>
</feature>
<dbReference type="AlphaFoldDB" id="A0A699ZYT8"/>
<keyword evidence="3" id="KW-1185">Reference proteome</keyword>